<name>A0A814H3W7_9BILA</name>
<keyword evidence="3 9" id="KW-1133">Transmembrane helix</keyword>
<dbReference type="InterPro" id="IPR050125">
    <property type="entry name" value="GPCR_opsins"/>
</dbReference>
<dbReference type="OrthoDB" id="2101615at2759"/>
<evidence type="ECO:0000256" key="3">
    <source>
        <dbReference type="ARBA" id="ARBA00022989"/>
    </source>
</evidence>
<dbReference type="InterPro" id="IPR000276">
    <property type="entry name" value="GPCR_Rhodpsn"/>
</dbReference>
<dbReference type="PANTHER" id="PTHR24240">
    <property type="entry name" value="OPSIN"/>
    <property type="match status" value="1"/>
</dbReference>
<sequence length="335" mass="38849">MPKLILFSLPGNAKSNDLFCVSRKVLKIQRVVLIQTSGLIPVLYFWLSFDNGMNIYAVEIFIDCLMFINISKICWMFGKIMCTVSGFLMYFIGCSSIYLLSAISFERWYVIMNPFKFRIFTRKSIIIMIIACELFSLFWCLAPLFGWSYYSMEISLTTCSIEWYENSFNVKSYNTVIFMLVYFIPLVFLIFTNCKIVFMIRSLNGFLKNSGEKFFSKKRVIKERKLTISILLVIIGFMISWTPYAVVSLIAVFFSEYIEISPMMSLMPAIFAKTSLFWPSALYIFSNRQIQVILAKKMSAFTKRKATSDIYMTTMNQLTRTICSRVGTPADDEAK</sequence>
<feature type="transmembrane region" description="Helical" evidence="9">
    <location>
        <begin position="84"/>
        <end position="105"/>
    </location>
</feature>
<feature type="transmembrane region" description="Helical" evidence="9">
    <location>
        <begin position="226"/>
        <end position="254"/>
    </location>
</feature>
<gene>
    <name evidence="11" type="ORF">OXX778_LOCUS16561</name>
</gene>
<reference evidence="11" key="1">
    <citation type="submission" date="2021-02" db="EMBL/GenBank/DDBJ databases">
        <authorList>
            <person name="Nowell W R."/>
        </authorList>
    </citation>
    <scope>NUCLEOTIDE SEQUENCE</scope>
    <source>
        <strain evidence="11">Ploen Becks lab</strain>
    </source>
</reference>
<evidence type="ECO:0000256" key="9">
    <source>
        <dbReference type="SAM" id="Phobius"/>
    </source>
</evidence>
<evidence type="ECO:0000256" key="1">
    <source>
        <dbReference type="ARBA" id="ARBA00004141"/>
    </source>
</evidence>
<evidence type="ECO:0000256" key="7">
    <source>
        <dbReference type="ARBA" id="ARBA00023224"/>
    </source>
</evidence>
<keyword evidence="4 8" id="KW-0297">G-protein coupled receptor</keyword>
<dbReference type="PRINTS" id="PR00237">
    <property type="entry name" value="GPCRRHODOPSN"/>
</dbReference>
<keyword evidence="5 9" id="KW-0472">Membrane</keyword>
<feature type="transmembrane region" description="Helical" evidence="9">
    <location>
        <begin position="176"/>
        <end position="198"/>
    </location>
</feature>
<keyword evidence="6 8" id="KW-0675">Receptor</keyword>
<feature type="transmembrane region" description="Helical" evidence="9">
    <location>
        <begin position="31"/>
        <end position="49"/>
    </location>
</feature>
<accession>A0A814H3W7</accession>
<dbReference type="EMBL" id="CAJNOC010003949">
    <property type="protein sequence ID" value="CAF1004111.1"/>
    <property type="molecule type" value="Genomic_DNA"/>
</dbReference>
<dbReference type="InterPro" id="IPR017452">
    <property type="entry name" value="GPCR_Rhodpsn_7TM"/>
</dbReference>
<evidence type="ECO:0000256" key="6">
    <source>
        <dbReference type="ARBA" id="ARBA00023170"/>
    </source>
</evidence>
<dbReference type="Pfam" id="PF00001">
    <property type="entry name" value="7tm_1"/>
    <property type="match status" value="1"/>
</dbReference>
<feature type="transmembrane region" description="Helical" evidence="9">
    <location>
        <begin position="56"/>
        <end position="78"/>
    </location>
</feature>
<evidence type="ECO:0000256" key="8">
    <source>
        <dbReference type="RuleBase" id="RU000688"/>
    </source>
</evidence>
<evidence type="ECO:0000256" key="2">
    <source>
        <dbReference type="ARBA" id="ARBA00022692"/>
    </source>
</evidence>
<evidence type="ECO:0000313" key="12">
    <source>
        <dbReference type="Proteomes" id="UP000663879"/>
    </source>
</evidence>
<dbReference type="GO" id="GO:0016020">
    <property type="term" value="C:membrane"/>
    <property type="evidence" value="ECO:0007669"/>
    <property type="project" value="UniProtKB-SubCell"/>
</dbReference>
<keyword evidence="7 8" id="KW-0807">Transducer</keyword>
<keyword evidence="12" id="KW-1185">Reference proteome</keyword>
<organism evidence="11 12">
    <name type="scientific">Brachionus calyciflorus</name>
    <dbReference type="NCBI Taxonomy" id="104777"/>
    <lineage>
        <taxon>Eukaryota</taxon>
        <taxon>Metazoa</taxon>
        <taxon>Spiralia</taxon>
        <taxon>Gnathifera</taxon>
        <taxon>Rotifera</taxon>
        <taxon>Eurotatoria</taxon>
        <taxon>Monogononta</taxon>
        <taxon>Pseudotrocha</taxon>
        <taxon>Ploima</taxon>
        <taxon>Brachionidae</taxon>
        <taxon>Brachionus</taxon>
    </lineage>
</organism>
<evidence type="ECO:0000256" key="5">
    <source>
        <dbReference type="ARBA" id="ARBA00023136"/>
    </source>
</evidence>
<evidence type="ECO:0000256" key="4">
    <source>
        <dbReference type="ARBA" id="ARBA00023040"/>
    </source>
</evidence>
<feature type="domain" description="G-protein coupled receptors family 1 profile" evidence="10">
    <location>
        <begin position="75"/>
        <end position="283"/>
    </location>
</feature>
<dbReference type="SUPFAM" id="SSF81321">
    <property type="entry name" value="Family A G protein-coupled receptor-like"/>
    <property type="match status" value="1"/>
</dbReference>
<dbReference type="AlphaFoldDB" id="A0A814H3W7"/>
<feature type="transmembrane region" description="Helical" evidence="9">
    <location>
        <begin position="125"/>
        <end position="147"/>
    </location>
</feature>
<protein>
    <recommendedName>
        <fullName evidence="10">G-protein coupled receptors family 1 profile domain-containing protein</fullName>
    </recommendedName>
</protein>
<comment type="similarity">
    <text evidence="8">Belongs to the G-protein coupled receptor 1 family.</text>
</comment>
<dbReference type="Proteomes" id="UP000663879">
    <property type="component" value="Unassembled WGS sequence"/>
</dbReference>
<dbReference type="GO" id="GO:0004930">
    <property type="term" value="F:G protein-coupled receptor activity"/>
    <property type="evidence" value="ECO:0007669"/>
    <property type="project" value="UniProtKB-KW"/>
</dbReference>
<comment type="caution">
    <text evidence="11">The sequence shown here is derived from an EMBL/GenBank/DDBJ whole genome shotgun (WGS) entry which is preliminary data.</text>
</comment>
<evidence type="ECO:0000259" key="10">
    <source>
        <dbReference type="PROSITE" id="PS50262"/>
    </source>
</evidence>
<feature type="transmembrane region" description="Helical" evidence="9">
    <location>
        <begin position="266"/>
        <end position="286"/>
    </location>
</feature>
<dbReference type="PROSITE" id="PS50262">
    <property type="entry name" value="G_PROTEIN_RECEP_F1_2"/>
    <property type="match status" value="1"/>
</dbReference>
<dbReference type="PROSITE" id="PS00237">
    <property type="entry name" value="G_PROTEIN_RECEP_F1_1"/>
    <property type="match status" value="1"/>
</dbReference>
<evidence type="ECO:0000313" key="11">
    <source>
        <dbReference type="EMBL" id="CAF1004111.1"/>
    </source>
</evidence>
<comment type="subcellular location">
    <subcellularLocation>
        <location evidence="1">Membrane</location>
        <topology evidence="1">Multi-pass membrane protein</topology>
    </subcellularLocation>
</comment>
<dbReference type="Gene3D" id="1.20.1070.10">
    <property type="entry name" value="Rhodopsin 7-helix transmembrane proteins"/>
    <property type="match status" value="1"/>
</dbReference>
<proteinExistence type="inferred from homology"/>
<keyword evidence="2 8" id="KW-0812">Transmembrane</keyword>